<sequence length="866" mass="93049">MSSPIRRLAAGVAASGILMSPLSQAEAAECGRYLPTLADCQNPVTECALQAREKARTDPNATCNTLIQQAANSLPVRTPQRTVVVPPTRNASNTSITPDAATKLAYIQNEDPNTRTMSGLSGFYLGGVHKAQTYLPSSGLYASLLESQRQQQRAAWNANGNVIDSCNEYVYEKYYDYSVFEDAFVKLGSNYRAIFNTAYAPAVNGVIPASAIGTRGIVNPVLRGKDGTPFTPNIPFQAGLPKNQFFTVPLPAGDKVPISIGDKDQVTILPGLVSVTLKNLHRKGLSLTGVVFTDSTLAPTIDQGASYYNESWSWHKAMSELNAGLLDEQMYEMDRLQEDFAALLAQRESLAATLAAKLQPKPPPVYSAGGTGPGRFSEQYWRDPIWNPDPSSVFQAARLDLDVLSPMSLPGLAPASTPVAATQSALPPTLPPITPTVPIFDVPVVSLACSGNQIICLLYRLEALDDAIEAALLNAKARGCLSFQRGGGTAACDWSPKRFAQRVTSLYQGNREQKHARCMDYTDNNFAALKNKAMAAGTVNYPPTNYTLSPTLLETYFTRRDLYLKALSTVAGGLLDPVTDQPRLKWESGDSYSMGNDTFGASAEYNVSLSIDNLSKTDACVMSPRVHGFFKASGSAFGHGVSLIQADATVSDVRADIDLDVLDNTIHLVDEHKDLIAGTYNLVSGAKSASKTFVDVQTHFVIVVVPVTLGAKVAGTVGLNYALGASHKLTRPTPTSCVVSSIGVNGRVEPYASVDAELYAGVDLFIVEAGVKGKLQLVHAGIPLNTVAELSYGANNSQQLGLQLAGRADLKFTFLSGSIAGYAEVGVWPFEKNFEQTLISWDGLHYDLKLFDRDFSVPVADLQELL</sequence>
<proteinExistence type="predicted"/>
<feature type="coiled-coil region" evidence="1">
    <location>
        <begin position="326"/>
        <end position="353"/>
    </location>
</feature>
<keyword evidence="2" id="KW-0732">Signal</keyword>
<feature type="chain" id="PRO_5004567732" evidence="2">
    <location>
        <begin position="26"/>
        <end position="866"/>
    </location>
</feature>
<dbReference type="EMBL" id="ANAH02000073">
    <property type="protein sequence ID" value="EPX55234.1"/>
    <property type="molecule type" value="Genomic_DNA"/>
</dbReference>
<evidence type="ECO:0000313" key="4">
    <source>
        <dbReference type="Proteomes" id="UP000011682"/>
    </source>
</evidence>
<organism evidence="3 4">
    <name type="scientific">Cystobacter fuscus (strain ATCC 25194 / DSM 2262 / NBRC 100088 / M29)</name>
    <dbReference type="NCBI Taxonomy" id="1242864"/>
    <lineage>
        <taxon>Bacteria</taxon>
        <taxon>Pseudomonadati</taxon>
        <taxon>Myxococcota</taxon>
        <taxon>Myxococcia</taxon>
        <taxon>Myxococcales</taxon>
        <taxon>Cystobacterineae</taxon>
        <taxon>Archangiaceae</taxon>
        <taxon>Cystobacter</taxon>
    </lineage>
</organism>
<accession>S9Q1R3</accession>
<gene>
    <name evidence="3" type="ORF">D187_009441</name>
</gene>
<keyword evidence="1" id="KW-0175">Coiled coil</keyword>
<name>S9Q1R3_CYSF2</name>
<evidence type="ECO:0000256" key="2">
    <source>
        <dbReference type="SAM" id="SignalP"/>
    </source>
</evidence>
<comment type="caution">
    <text evidence="3">The sequence shown here is derived from an EMBL/GenBank/DDBJ whole genome shotgun (WGS) entry which is preliminary data.</text>
</comment>
<dbReference type="OrthoDB" id="5484561at2"/>
<keyword evidence="4" id="KW-1185">Reference proteome</keyword>
<evidence type="ECO:0000313" key="3">
    <source>
        <dbReference type="EMBL" id="EPX55234.1"/>
    </source>
</evidence>
<dbReference type="Proteomes" id="UP000011682">
    <property type="component" value="Unassembled WGS sequence"/>
</dbReference>
<feature type="signal peptide" evidence="2">
    <location>
        <begin position="1"/>
        <end position="25"/>
    </location>
</feature>
<dbReference type="AlphaFoldDB" id="S9Q1R3"/>
<evidence type="ECO:0000256" key="1">
    <source>
        <dbReference type="SAM" id="Coils"/>
    </source>
</evidence>
<protein>
    <submittedName>
        <fullName evidence="3">Uncharacterized protein</fullName>
    </submittedName>
</protein>
<reference evidence="3" key="1">
    <citation type="submission" date="2013-05" db="EMBL/GenBank/DDBJ databases">
        <title>Genome assembly of Cystobacter fuscus DSM 2262.</title>
        <authorList>
            <person name="Sharma G."/>
            <person name="Khatri I."/>
            <person name="Kaur C."/>
            <person name="Mayilraj S."/>
            <person name="Subramanian S."/>
        </authorList>
    </citation>
    <scope>NUCLEOTIDE SEQUENCE [LARGE SCALE GENOMIC DNA]</scope>
    <source>
        <strain evidence="3">DSM 2262</strain>
    </source>
</reference>
<dbReference type="RefSeq" id="WP_002624472.1">
    <property type="nucleotide sequence ID" value="NZ_ANAH02000073.1"/>
</dbReference>